<feature type="transmembrane region" description="Helical" evidence="6">
    <location>
        <begin position="20"/>
        <end position="39"/>
    </location>
</feature>
<dbReference type="InterPro" id="IPR025902">
    <property type="entry name" value="LssY-like-C_dom"/>
</dbReference>
<dbReference type="Pfam" id="PF14067">
    <property type="entry name" value="LssY_C"/>
    <property type="match status" value="1"/>
</dbReference>
<feature type="transmembrane region" description="Helical" evidence="6">
    <location>
        <begin position="253"/>
        <end position="274"/>
    </location>
</feature>
<feature type="domain" description="Phosphatidic acid phosphatase type 2/haloperoxidase" evidence="7">
    <location>
        <begin position="339"/>
        <end position="449"/>
    </location>
</feature>
<dbReference type="PANTHER" id="PTHR30353:SF15">
    <property type="entry name" value="INNER MEMBRANE PROTEIN YABI"/>
    <property type="match status" value="1"/>
</dbReference>
<evidence type="ECO:0000256" key="2">
    <source>
        <dbReference type="ARBA" id="ARBA00022475"/>
    </source>
</evidence>
<keyword evidence="2" id="KW-1003">Cell membrane</keyword>
<dbReference type="InterPro" id="IPR032818">
    <property type="entry name" value="DedA-like"/>
</dbReference>
<feature type="transmembrane region" description="Helical" evidence="6">
    <location>
        <begin position="177"/>
        <end position="196"/>
    </location>
</feature>
<feature type="transmembrane region" description="Helical" evidence="6">
    <location>
        <begin position="314"/>
        <end position="332"/>
    </location>
</feature>
<dbReference type="EMBL" id="MN079103">
    <property type="protein sequence ID" value="QEA05515.1"/>
    <property type="molecule type" value="Genomic_DNA"/>
</dbReference>
<proteinExistence type="predicted"/>
<sequence>MERLFHAILPSIEHFHMLGYWVAFFAALLETALVAGWFLPGSTLLLLLGGMAAGSYLDFGDLLLFAIAGAVLGDNVNYWLGERYGSQWARDGVWFLTPGHFERAHRFFDRHGARSVFLGRFIPSVKEIAPFVAGTVRMRYRTFLFWNLLGAVGWGLQWVGGGYLFGQSFRVAQTWMSRAGMALLAVLLLWALLWLLQRFIKRKGRDLWWVAVSLTRSVMTALARNAYVRRWVRRHPRSVRLVMNRFDRRHFSGLPLTVPALAFTYVLALFAGIVEDVVTSDPIVAIDHATAQLVAAFRTPSAIPPFVWITDLGQPPVVFALLASTGLVLWLVNRKYAVAGLLMSSLGATAFTTLGKLAFERPRPAGAVLLETSYSFPSGHATIAVACYGFLGYLLIRSAARWKARVNLFFATAGVILLIGLSRIVLGVHYLSDVWAGYLVGALWLIAGVTLTEWLTAGGRIDWRAPTERFRKASAFGVIAIASAGFVTYAATRTPPAPVPAAETVIQVNRPLDEMLRARKLTNTSSVLGTPGQPLSFAIVTPGADKLSALLGRAGWLSADSPDPTNLLRLARQGLDYTTAPLAPALWNDRVNDLAFERPIQNSQGKAVVTVRLWQTAFRVGAEPIFVGVARTYTGVRWGVLHTVSPDVDAATERFVESLKHTAQPLTLCQRSLMALMTGSDVMGDRFFTQGQLWLLDPGGRTNTAALCGAHRSRQ</sequence>
<evidence type="ECO:0000256" key="1">
    <source>
        <dbReference type="ARBA" id="ARBA00004651"/>
    </source>
</evidence>
<dbReference type="SMART" id="SM00014">
    <property type="entry name" value="acidPPc"/>
    <property type="match status" value="1"/>
</dbReference>
<dbReference type="GO" id="GO:0005886">
    <property type="term" value="C:plasma membrane"/>
    <property type="evidence" value="ECO:0007669"/>
    <property type="project" value="UniProtKB-SubCell"/>
</dbReference>
<keyword evidence="5 6" id="KW-0472">Membrane</keyword>
<evidence type="ECO:0000256" key="5">
    <source>
        <dbReference type="ARBA" id="ARBA00023136"/>
    </source>
</evidence>
<protein>
    <recommendedName>
        <fullName evidence="7">Phosphatidic acid phosphatase type 2/haloperoxidase domain-containing protein</fullName>
    </recommendedName>
</protein>
<evidence type="ECO:0000256" key="3">
    <source>
        <dbReference type="ARBA" id="ARBA00022692"/>
    </source>
</evidence>
<dbReference type="InterPro" id="IPR032816">
    <property type="entry name" value="VTT_dom"/>
</dbReference>
<gene>
    <name evidence="8" type="ORF">KBTEX_01838</name>
</gene>
<dbReference type="Pfam" id="PF09335">
    <property type="entry name" value="VTT_dom"/>
    <property type="match status" value="1"/>
</dbReference>
<dbReference type="AlphaFoldDB" id="A0A5B8RFA2"/>
<dbReference type="SUPFAM" id="SSF48317">
    <property type="entry name" value="Acid phosphatase/Vanadium-dependent haloperoxidase"/>
    <property type="match status" value="1"/>
</dbReference>
<feature type="transmembrane region" description="Helical" evidence="6">
    <location>
        <begin position="339"/>
        <end position="359"/>
    </location>
</feature>
<organism evidence="8">
    <name type="scientific">uncultured organism</name>
    <dbReference type="NCBI Taxonomy" id="155900"/>
    <lineage>
        <taxon>unclassified sequences</taxon>
        <taxon>environmental samples</taxon>
    </lineage>
</organism>
<accession>A0A5B8RFA2</accession>
<evidence type="ECO:0000259" key="7">
    <source>
        <dbReference type="SMART" id="SM00014"/>
    </source>
</evidence>
<dbReference type="Pfam" id="PF01569">
    <property type="entry name" value="PAP2"/>
    <property type="match status" value="1"/>
</dbReference>
<evidence type="ECO:0000256" key="4">
    <source>
        <dbReference type="ARBA" id="ARBA00022989"/>
    </source>
</evidence>
<dbReference type="CDD" id="cd03392">
    <property type="entry name" value="PAP2_like_2"/>
    <property type="match status" value="1"/>
</dbReference>
<dbReference type="InterPro" id="IPR000326">
    <property type="entry name" value="PAP2/HPO"/>
</dbReference>
<feature type="transmembrane region" description="Helical" evidence="6">
    <location>
        <begin position="473"/>
        <end position="491"/>
    </location>
</feature>
<evidence type="ECO:0000313" key="8">
    <source>
        <dbReference type="EMBL" id="QEA05515.1"/>
    </source>
</evidence>
<evidence type="ECO:0000256" key="6">
    <source>
        <dbReference type="SAM" id="Phobius"/>
    </source>
</evidence>
<feature type="transmembrane region" description="Helical" evidence="6">
    <location>
        <begin position="143"/>
        <end position="165"/>
    </location>
</feature>
<comment type="subcellular location">
    <subcellularLocation>
        <location evidence="1">Cell membrane</location>
        <topology evidence="1">Multi-pass membrane protein</topology>
    </subcellularLocation>
</comment>
<feature type="transmembrane region" description="Helical" evidence="6">
    <location>
        <begin position="379"/>
        <end position="396"/>
    </location>
</feature>
<feature type="transmembrane region" description="Helical" evidence="6">
    <location>
        <begin position="59"/>
        <end position="80"/>
    </location>
</feature>
<dbReference type="Gene3D" id="1.20.144.10">
    <property type="entry name" value="Phosphatidic acid phosphatase type 2/haloperoxidase"/>
    <property type="match status" value="2"/>
</dbReference>
<keyword evidence="3 6" id="KW-0812">Transmembrane</keyword>
<feature type="transmembrane region" description="Helical" evidence="6">
    <location>
        <begin position="434"/>
        <end position="452"/>
    </location>
</feature>
<reference evidence="8" key="1">
    <citation type="submission" date="2019-06" db="EMBL/GenBank/DDBJ databases">
        <authorList>
            <person name="Murdoch R.W."/>
            <person name="Fathepure B."/>
        </authorList>
    </citation>
    <scope>NUCLEOTIDE SEQUENCE</scope>
</reference>
<keyword evidence="4 6" id="KW-1133">Transmembrane helix</keyword>
<dbReference type="InterPro" id="IPR036938">
    <property type="entry name" value="PAP2/HPO_sf"/>
</dbReference>
<feature type="transmembrane region" description="Helical" evidence="6">
    <location>
        <begin position="408"/>
        <end position="428"/>
    </location>
</feature>
<name>A0A5B8RFA2_9ZZZZ</name>
<dbReference type="PANTHER" id="PTHR30353">
    <property type="entry name" value="INNER MEMBRANE PROTEIN DEDA-RELATED"/>
    <property type="match status" value="1"/>
</dbReference>